<feature type="compositionally biased region" description="Low complexity" evidence="1">
    <location>
        <begin position="146"/>
        <end position="162"/>
    </location>
</feature>
<feature type="compositionally biased region" description="Low complexity" evidence="1">
    <location>
        <begin position="582"/>
        <end position="600"/>
    </location>
</feature>
<reference evidence="3" key="1">
    <citation type="submission" date="2015-11" db="EMBL/GenBank/DDBJ databases">
        <authorList>
            <person name="Varghese N."/>
        </authorList>
    </citation>
    <scope>NUCLEOTIDE SEQUENCE [LARGE SCALE GENOMIC DNA]</scope>
    <source>
        <strain evidence="3">DSM 45899</strain>
    </source>
</reference>
<feature type="compositionally biased region" description="Low complexity" evidence="1">
    <location>
        <begin position="632"/>
        <end position="647"/>
    </location>
</feature>
<gene>
    <name evidence="2" type="ORF">Ga0074812_11419</name>
</gene>
<evidence type="ECO:0000256" key="1">
    <source>
        <dbReference type="SAM" id="MobiDB-lite"/>
    </source>
</evidence>
<dbReference type="Proteomes" id="UP000198802">
    <property type="component" value="Unassembled WGS sequence"/>
</dbReference>
<accession>A0A0S4QR38</accession>
<feature type="compositionally biased region" description="Low complexity" evidence="1">
    <location>
        <begin position="551"/>
        <end position="565"/>
    </location>
</feature>
<feature type="compositionally biased region" description="Pro residues" evidence="1">
    <location>
        <begin position="648"/>
        <end position="663"/>
    </location>
</feature>
<dbReference type="RefSeq" id="WP_165615708.1">
    <property type="nucleotide sequence ID" value="NZ_FAOZ01000014.1"/>
</dbReference>
<feature type="region of interest" description="Disordered" evidence="1">
    <location>
        <begin position="344"/>
        <end position="367"/>
    </location>
</feature>
<sequence length="727" mass="73174">MESDATTQLLIPGALVMVCTPDRGVPVADVKAWHDAVIQANSGVTPAMRLVATLVANLASPAGPPAPSGSYIASPGLPDLCGMTNFSRTHSQRQLSALRAKGWLVTIIRPAAGRPARYLLSVPSTVAQAGEIALAGPAVGSGSGADLGAAGEPGPAEGVADPGRAESAMSSGQAAASPRASIQAAPPLEDDFPTGTAAERPALLRRRKRATYSSAGRGVVRVRRKPRNLEPAAVTDPRAAAIQSPAAVGRGAAAPTGSAAGPETNYDERAAAVGETAYVPFGSAGSTVVPAPGSQPGPAAAGHLHAVSGSAGLAGYAASTGGSPVVGDTTPAVTAGGSSAGAVTFGAGADTEPRTNAGPPLAGPTSLLADVPRAAETRRTEDGDSAALVSGPVALGSSIESGGQPPGSEGRLELDPEPTPEEPTPEEPTPAPEPKAEAEREPEPEPDPAMEEIRTATRQVIDILANMLRCPAEDFAELHKKVFDVLCESNWAPVELATHLVNFVANGVWVNDGGVVDNIRWRMDRLPLGVTECSCKSCLGWRAMPDRPSKSKSAARPASRSAGASAAGGSGGSGTGSPPGPVRAVTTSATTRPAAASAGSPTGGSPGSAAPSRRPSAQGGQAGTRRTGARGSGAPPASTAANSSAPADPLPLPTPQALPPPPDLAAIVAAAEAGAQEALEKQQAQEQREKQEQQQAQEKWEVEERQEQPMLDPESAMEPLEDPAQEP</sequence>
<feature type="region of interest" description="Disordered" evidence="1">
    <location>
        <begin position="545"/>
        <end position="727"/>
    </location>
</feature>
<feature type="compositionally biased region" description="Low complexity" evidence="1">
    <location>
        <begin position="249"/>
        <end position="261"/>
    </location>
</feature>
<dbReference type="EMBL" id="FAOZ01000014">
    <property type="protein sequence ID" value="CUU57673.1"/>
    <property type="molecule type" value="Genomic_DNA"/>
</dbReference>
<organism evidence="2 3">
    <name type="scientific">Parafrankia irregularis</name>
    <dbReference type="NCBI Taxonomy" id="795642"/>
    <lineage>
        <taxon>Bacteria</taxon>
        <taxon>Bacillati</taxon>
        <taxon>Actinomycetota</taxon>
        <taxon>Actinomycetes</taxon>
        <taxon>Frankiales</taxon>
        <taxon>Frankiaceae</taxon>
        <taxon>Parafrankia</taxon>
    </lineage>
</organism>
<feature type="compositionally biased region" description="Basic and acidic residues" evidence="1">
    <location>
        <begin position="434"/>
        <end position="443"/>
    </location>
</feature>
<feature type="compositionally biased region" description="Gly residues" evidence="1">
    <location>
        <begin position="566"/>
        <end position="577"/>
    </location>
</feature>
<evidence type="ECO:0000313" key="3">
    <source>
        <dbReference type="Proteomes" id="UP000198802"/>
    </source>
</evidence>
<feature type="compositionally biased region" description="Low complexity" evidence="1">
    <location>
        <begin position="607"/>
        <end position="626"/>
    </location>
</feature>
<name>A0A0S4QR38_9ACTN</name>
<keyword evidence="3" id="KW-1185">Reference proteome</keyword>
<feature type="region of interest" description="Disordered" evidence="1">
    <location>
        <begin position="144"/>
        <end position="264"/>
    </location>
</feature>
<feature type="compositionally biased region" description="Low complexity" evidence="1">
    <location>
        <begin position="173"/>
        <end position="187"/>
    </location>
</feature>
<feature type="compositionally biased region" description="Basic and acidic residues" evidence="1">
    <location>
        <begin position="686"/>
        <end position="707"/>
    </location>
</feature>
<evidence type="ECO:0000313" key="2">
    <source>
        <dbReference type="EMBL" id="CUU57673.1"/>
    </source>
</evidence>
<protein>
    <submittedName>
        <fullName evidence="2">Uncharacterized protein</fullName>
    </submittedName>
</protein>
<feature type="region of interest" description="Disordered" evidence="1">
    <location>
        <begin position="395"/>
        <end position="449"/>
    </location>
</feature>
<feature type="compositionally biased region" description="Low complexity" evidence="1">
    <location>
        <begin position="664"/>
        <end position="685"/>
    </location>
</feature>
<proteinExistence type="predicted"/>
<dbReference type="AlphaFoldDB" id="A0A0S4QR38"/>
<feature type="compositionally biased region" description="Acidic residues" evidence="1">
    <location>
        <begin position="415"/>
        <end position="425"/>
    </location>
</feature>